<name>A0A1B0BB00_9MUSC</name>
<dbReference type="AlphaFoldDB" id="A0A1B0BB00"/>
<dbReference type="EMBL" id="JXJN01011234">
    <property type="status" value="NOT_ANNOTATED_CDS"/>
    <property type="molecule type" value="Genomic_DNA"/>
</dbReference>
<dbReference type="EnsemblMetazoa" id="GPPI024348-RA">
    <property type="protein sequence ID" value="GPPI024348-PA"/>
    <property type="gene ID" value="GPPI024348"/>
</dbReference>
<protein>
    <submittedName>
        <fullName evidence="1">Uncharacterized protein</fullName>
    </submittedName>
</protein>
<dbReference type="VEuPathDB" id="VectorBase:GPPI024348"/>
<dbReference type="Proteomes" id="UP000092460">
    <property type="component" value="Unassembled WGS sequence"/>
</dbReference>
<reference evidence="1" key="2">
    <citation type="submission" date="2020-05" db="UniProtKB">
        <authorList>
            <consortium name="EnsemblMetazoa"/>
        </authorList>
    </citation>
    <scope>IDENTIFICATION</scope>
    <source>
        <strain evidence="1">IAEA</strain>
    </source>
</reference>
<proteinExistence type="predicted"/>
<evidence type="ECO:0000313" key="2">
    <source>
        <dbReference type="Proteomes" id="UP000092460"/>
    </source>
</evidence>
<organism evidence="1 2">
    <name type="scientific">Glossina palpalis gambiensis</name>
    <dbReference type="NCBI Taxonomy" id="67801"/>
    <lineage>
        <taxon>Eukaryota</taxon>
        <taxon>Metazoa</taxon>
        <taxon>Ecdysozoa</taxon>
        <taxon>Arthropoda</taxon>
        <taxon>Hexapoda</taxon>
        <taxon>Insecta</taxon>
        <taxon>Pterygota</taxon>
        <taxon>Neoptera</taxon>
        <taxon>Endopterygota</taxon>
        <taxon>Diptera</taxon>
        <taxon>Brachycera</taxon>
        <taxon>Muscomorpha</taxon>
        <taxon>Hippoboscoidea</taxon>
        <taxon>Glossinidae</taxon>
        <taxon>Glossina</taxon>
    </lineage>
</organism>
<sequence>MSNINFLINCFRISNQTVYIKGLIDAKRISNNKNKNMSSGMSKLYAAWLICYINMLWSIDIKPYCQRSKWCWPPLPMILMWKISIELDSNAYTTREPSYESLVDNALNSPTLTTSLCFCQLPPNGWLIVTFGKFKILFPIVDLFDKYLMAEVLTSNFLKIAKVSSYN</sequence>
<accession>A0A1B0BB00</accession>
<evidence type="ECO:0000313" key="1">
    <source>
        <dbReference type="EnsemblMetazoa" id="GPPI024348-PA"/>
    </source>
</evidence>
<keyword evidence="2" id="KW-1185">Reference proteome</keyword>
<reference evidence="2" key="1">
    <citation type="submission" date="2015-01" db="EMBL/GenBank/DDBJ databases">
        <authorList>
            <person name="Aksoy S."/>
            <person name="Warren W."/>
            <person name="Wilson R.K."/>
        </authorList>
    </citation>
    <scope>NUCLEOTIDE SEQUENCE [LARGE SCALE GENOMIC DNA]</scope>
    <source>
        <strain evidence="2">IAEA</strain>
    </source>
</reference>